<dbReference type="Gene3D" id="2.30.110.10">
    <property type="entry name" value="Electron Transport, Fmn-binding Protein, Chain A"/>
    <property type="match status" value="1"/>
</dbReference>
<dbReference type="AlphaFoldDB" id="R7WTM4"/>
<evidence type="ECO:0008006" key="5">
    <source>
        <dbReference type="Google" id="ProtNLM"/>
    </source>
</evidence>
<keyword evidence="4" id="KW-1185">Reference proteome</keyword>
<dbReference type="Proteomes" id="UP000013525">
    <property type="component" value="Unassembled WGS sequence"/>
</dbReference>
<comment type="similarity">
    <text evidence="1">Belongs to the F420H(2)-dependent quinone reductase family.</text>
</comment>
<dbReference type="eggNOG" id="COG4405">
    <property type="taxonomic scope" value="Bacteria"/>
</dbReference>
<comment type="caution">
    <text evidence="3">The sequence shown here is derived from an EMBL/GenBank/DDBJ whole genome shotgun (WGS) entry which is preliminary data.</text>
</comment>
<dbReference type="SUPFAM" id="SSF50475">
    <property type="entry name" value="FMN-binding split barrel"/>
    <property type="match status" value="1"/>
</dbReference>
<dbReference type="InterPro" id="IPR012349">
    <property type="entry name" value="Split_barrel_FMN-bd"/>
</dbReference>
<dbReference type="PANTHER" id="PTHR39428">
    <property type="entry name" value="F420H(2)-DEPENDENT QUINONE REDUCTASE RV1261C"/>
    <property type="match status" value="1"/>
</dbReference>
<name>R7WTM4_9NOCA</name>
<proteinExistence type="inferred from homology"/>
<gene>
    <name evidence="3" type="ORF">Rrhod_0146</name>
</gene>
<accession>R7WTM4</accession>
<dbReference type="GO" id="GO:0070967">
    <property type="term" value="F:coenzyme F420 binding"/>
    <property type="evidence" value="ECO:0007669"/>
    <property type="project" value="TreeGrafter"/>
</dbReference>
<protein>
    <recommendedName>
        <fullName evidence="5">Nitroreductase</fullName>
    </recommendedName>
</protein>
<dbReference type="EMBL" id="APMY01000003">
    <property type="protein sequence ID" value="EOM78608.1"/>
    <property type="molecule type" value="Genomic_DNA"/>
</dbReference>
<evidence type="ECO:0000313" key="4">
    <source>
        <dbReference type="Proteomes" id="UP000013525"/>
    </source>
</evidence>
<evidence type="ECO:0000313" key="3">
    <source>
        <dbReference type="EMBL" id="EOM78608.1"/>
    </source>
</evidence>
<evidence type="ECO:0000256" key="1">
    <source>
        <dbReference type="ARBA" id="ARBA00008710"/>
    </source>
</evidence>
<sequence length="167" mass="18339">MIPSHGSADKVFTGAMPLKGEYVASPAEWAAEQVETIESSDGAEGNTLRGMPVVVVTSIGAKSGKLRKTPLMRVEHDGVYGIVASLGGAPKNPVWYYNVKADPRVELRDGSTVFDGVAREVTGDERETWWKRAVEAYPDYADYQRKTSRTIPLFVVERAEQPHDAKD</sequence>
<comment type="catalytic activity">
    <reaction evidence="2">
        <text>oxidized coenzyme F420-(gamma-L-Glu)(n) + a quinol + H(+) = reduced coenzyme F420-(gamma-L-Glu)(n) + a quinone</text>
        <dbReference type="Rhea" id="RHEA:39663"/>
        <dbReference type="Rhea" id="RHEA-COMP:12939"/>
        <dbReference type="Rhea" id="RHEA-COMP:14378"/>
        <dbReference type="ChEBI" id="CHEBI:15378"/>
        <dbReference type="ChEBI" id="CHEBI:24646"/>
        <dbReference type="ChEBI" id="CHEBI:132124"/>
        <dbReference type="ChEBI" id="CHEBI:133980"/>
        <dbReference type="ChEBI" id="CHEBI:139511"/>
    </reaction>
</comment>
<evidence type="ECO:0000256" key="2">
    <source>
        <dbReference type="ARBA" id="ARBA00049106"/>
    </source>
</evidence>
<dbReference type="PATRIC" id="fig|1273125.3.peg.145"/>
<dbReference type="NCBIfam" id="TIGR00026">
    <property type="entry name" value="hi_GC_TIGR00026"/>
    <property type="match status" value="1"/>
</dbReference>
<dbReference type="GO" id="GO:0016491">
    <property type="term" value="F:oxidoreductase activity"/>
    <property type="evidence" value="ECO:0007669"/>
    <property type="project" value="InterPro"/>
</dbReference>
<dbReference type="GO" id="GO:0005886">
    <property type="term" value="C:plasma membrane"/>
    <property type="evidence" value="ECO:0007669"/>
    <property type="project" value="TreeGrafter"/>
</dbReference>
<reference evidence="3 4" key="1">
    <citation type="journal article" date="2013" name="Genome Announc.">
        <title>Draft Genome Sequence of Rhodococcus rhodnii Strain LMG5362, a Symbiont of Rhodnius prolixus (Hemiptera, Reduviidae, Triatominae), the Principle Vector of Trypanosoma cruzi.</title>
        <authorList>
            <person name="Pachebat J.A."/>
            <person name="van Keulen G."/>
            <person name="Whitten M.M."/>
            <person name="Girdwood S."/>
            <person name="Del Sol R."/>
            <person name="Dyson P.J."/>
            <person name="Facey P.D."/>
        </authorList>
    </citation>
    <scope>NUCLEOTIDE SEQUENCE [LARGE SCALE GENOMIC DNA]</scope>
    <source>
        <strain evidence="3 4">LMG 5362</strain>
    </source>
</reference>
<dbReference type="Pfam" id="PF04075">
    <property type="entry name" value="F420H2_quin_red"/>
    <property type="match status" value="1"/>
</dbReference>
<dbReference type="InterPro" id="IPR004378">
    <property type="entry name" value="F420H2_quin_Rdtase"/>
</dbReference>
<dbReference type="PANTHER" id="PTHR39428:SF3">
    <property type="entry name" value="DEAZAFLAVIN-DEPENDENT NITROREDUCTASE"/>
    <property type="match status" value="1"/>
</dbReference>
<organism evidence="3 4">
    <name type="scientific">Rhodococcus rhodnii LMG 5362</name>
    <dbReference type="NCBI Taxonomy" id="1273125"/>
    <lineage>
        <taxon>Bacteria</taxon>
        <taxon>Bacillati</taxon>
        <taxon>Actinomycetota</taxon>
        <taxon>Actinomycetes</taxon>
        <taxon>Mycobacteriales</taxon>
        <taxon>Nocardiaceae</taxon>
        <taxon>Rhodococcus</taxon>
    </lineage>
</organism>